<evidence type="ECO:0000256" key="7">
    <source>
        <dbReference type="ARBA" id="ARBA00023170"/>
    </source>
</evidence>
<keyword evidence="3" id="KW-1003">Cell membrane</keyword>
<keyword evidence="11" id="KW-1185">Reference proteome</keyword>
<evidence type="ECO:0000256" key="8">
    <source>
        <dbReference type="SAM" id="Phobius"/>
    </source>
</evidence>
<dbReference type="SUPFAM" id="SSF81321">
    <property type="entry name" value="Family A G protein-coupled receptor-like"/>
    <property type="match status" value="1"/>
</dbReference>
<dbReference type="EMBL" id="CAKOGL010000006">
    <property type="protein sequence ID" value="CAH2087259.1"/>
    <property type="molecule type" value="Genomic_DNA"/>
</dbReference>
<feature type="transmembrane region" description="Helical" evidence="8">
    <location>
        <begin position="89"/>
        <end position="110"/>
    </location>
</feature>
<dbReference type="PROSITE" id="PS50262">
    <property type="entry name" value="G_PROTEIN_RECEP_F1_2"/>
    <property type="match status" value="1"/>
</dbReference>
<proteinExistence type="inferred from homology"/>
<dbReference type="GO" id="GO:0005886">
    <property type="term" value="C:plasma membrane"/>
    <property type="evidence" value="ECO:0007669"/>
    <property type="project" value="UniProtKB-SubCell"/>
</dbReference>
<dbReference type="Proteomes" id="UP001153954">
    <property type="component" value="Unassembled WGS sequence"/>
</dbReference>
<evidence type="ECO:0000259" key="9">
    <source>
        <dbReference type="PROSITE" id="PS50262"/>
    </source>
</evidence>
<feature type="domain" description="G-protein coupled receptors family 1 profile" evidence="9">
    <location>
        <begin position="1"/>
        <end position="105"/>
    </location>
</feature>
<protein>
    <recommendedName>
        <fullName evidence="9">G-protein coupled receptors family 1 profile domain-containing protein</fullName>
    </recommendedName>
</protein>
<keyword evidence="5 8" id="KW-1133">Transmembrane helix</keyword>
<keyword evidence="7" id="KW-0675">Receptor</keyword>
<feature type="transmembrane region" description="Helical" evidence="8">
    <location>
        <begin position="52"/>
        <end position="74"/>
    </location>
</feature>
<evidence type="ECO:0000256" key="5">
    <source>
        <dbReference type="ARBA" id="ARBA00022989"/>
    </source>
</evidence>
<dbReference type="GO" id="GO:0042277">
    <property type="term" value="F:peptide binding"/>
    <property type="evidence" value="ECO:0007669"/>
    <property type="project" value="TreeGrafter"/>
</dbReference>
<evidence type="ECO:0000256" key="4">
    <source>
        <dbReference type="ARBA" id="ARBA00022692"/>
    </source>
</evidence>
<evidence type="ECO:0000256" key="2">
    <source>
        <dbReference type="ARBA" id="ARBA00010663"/>
    </source>
</evidence>
<comment type="caution">
    <text evidence="10">The sequence shown here is derived from an EMBL/GenBank/DDBJ whole genome shotgun (WGS) entry which is preliminary data.</text>
</comment>
<evidence type="ECO:0000256" key="6">
    <source>
        <dbReference type="ARBA" id="ARBA00023136"/>
    </source>
</evidence>
<accession>A0AAU9TI38</accession>
<evidence type="ECO:0000313" key="11">
    <source>
        <dbReference type="Proteomes" id="UP001153954"/>
    </source>
</evidence>
<gene>
    <name evidence="10" type="ORF">EEDITHA_LOCUS3541</name>
</gene>
<dbReference type="PANTHER" id="PTHR24241:SF190">
    <property type="entry name" value="CARDIOACCELERATORY PEPTIDE RECEPTOR-LIKE PROTEIN"/>
    <property type="match status" value="1"/>
</dbReference>
<dbReference type="Gene3D" id="1.20.1070.10">
    <property type="entry name" value="Rhodopsin 7-helix transmembrane proteins"/>
    <property type="match status" value="1"/>
</dbReference>
<keyword evidence="6 8" id="KW-0472">Membrane</keyword>
<dbReference type="PANTHER" id="PTHR24241">
    <property type="entry name" value="NEUROPEPTIDE RECEPTOR-RELATED G-PROTEIN COUPLED RECEPTOR"/>
    <property type="match status" value="1"/>
</dbReference>
<dbReference type="InterPro" id="IPR017452">
    <property type="entry name" value="GPCR_Rhodpsn_7TM"/>
</dbReference>
<dbReference type="GO" id="GO:0032870">
    <property type="term" value="P:cellular response to hormone stimulus"/>
    <property type="evidence" value="ECO:0007669"/>
    <property type="project" value="TreeGrafter"/>
</dbReference>
<dbReference type="InterPro" id="IPR000276">
    <property type="entry name" value="GPCR_Rhodpsn"/>
</dbReference>
<dbReference type="Pfam" id="PF00001">
    <property type="entry name" value="7tm_1"/>
    <property type="match status" value="1"/>
</dbReference>
<comment type="subcellular location">
    <subcellularLocation>
        <location evidence="1">Cell membrane</location>
        <topology evidence="1">Multi-pass membrane protein</topology>
    </subcellularLocation>
</comment>
<evidence type="ECO:0000313" key="10">
    <source>
        <dbReference type="EMBL" id="CAH2087259.1"/>
    </source>
</evidence>
<evidence type="ECO:0000256" key="3">
    <source>
        <dbReference type="ARBA" id="ARBA00022475"/>
    </source>
</evidence>
<keyword evidence="4 8" id="KW-0812">Transmembrane</keyword>
<dbReference type="PRINTS" id="PR00237">
    <property type="entry name" value="GPCRRHODOPSN"/>
</dbReference>
<evidence type="ECO:0000256" key="1">
    <source>
        <dbReference type="ARBA" id="ARBA00004651"/>
    </source>
</evidence>
<reference evidence="10" key="1">
    <citation type="submission" date="2022-03" db="EMBL/GenBank/DDBJ databases">
        <authorList>
            <person name="Tunstrom K."/>
        </authorList>
    </citation>
    <scope>NUCLEOTIDE SEQUENCE</scope>
</reference>
<name>A0AAU9TI38_EUPED</name>
<comment type="similarity">
    <text evidence="2">Belongs to the G-protein coupled receptor 1 family.</text>
</comment>
<organism evidence="10 11">
    <name type="scientific">Euphydryas editha</name>
    <name type="common">Edith's checkerspot</name>
    <dbReference type="NCBI Taxonomy" id="104508"/>
    <lineage>
        <taxon>Eukaryota</taxon>
        <taxon>Metazoa</taxon>
        <taxon>Ecdysozoa</taxon>
        <taxon>Arthropoda</taxon>
        <taxon>Hexapoda</taxon>
        <taxon>Insecta</taxon>
        <taxon>Pterygota</taxon>
        <taxon>Neoptera</taxon>
        <taxon>Endopterygota</taxon>
        <taxon>Lepidoptera</taxon>
        <taxon>Glossata</taxon>
        <taxon>Ditrysia</taxon>
        <taxon>Papilionoidea</taxon>
        <taxon>Nymphalidae</taxon>
        <taxon>Nymphalinae</taxon>
        <taxon>Euphydryas</taxon>
    </lineage>
</organism>
<dbReference type="GO" id="GO:0004930">
    <property type="term" value="F:G protein-coupled receptor activity"/>
    <property type="evidence" value="ECO:0007669"/>
    <property type="project" value="InterPro"/>
</dbReference>
<dbReference type="AlphaFoldDB" id="A0AAU9TI38"/>
<sequence length="191" mass="21672">MRSVRASPTLNYTVSYSFVPENCVHNISTVRLRRSDRRVLERARRRTLRMTVTIVSVFALCWLPYATITMWYMVDRDSASRVSPQVQDLLFAMAVSNSCMNPLVYGSYALRLSGTIQRFFKKSCCWSTSTSDTFGNSGSSSIKRRNNNTPETCLVKPVRGRVKPRLGVRFAETSLTAVPERLEVNKMRGPA</sequence>